<dbReference type="InterPro" id="IPR050452">
    <property type="entry name" value="Metacaspase"/>
</dbReference>
<dbReference type="OrthoDB" id="3223806at2759"/>
<evidence type="ECO:0000313" key="4">
    <source>
        <dbReference type="Proteomes" id="UP000016930"/>
    </source>
</evidence>
<protein>
    <recommendedName>
        <fullName evidence="2">Peptidase C14 caspase domain-containing protein</fullName>
    </recommendedName>
</protein>
<dbReference type="Gene3D" id="3.40.50.12660">
    <property type="match status" value="1"/>
</dbReference>
<name>M2QJE3_CERS8</name>
<dbReference type="InterPro" id="IPR011600">
    <property type="entry name" value="Pept_C14_caspase"/>
</dbReference>
<sequence>MPALHSRLIQHPQKKALVIGIGYTQSTDEGGTSDDRLLGPHKDARKFVKLLIDKYSYDEANIVLMLDHDGIDDMLIPTKTNIIAQMRKLVTGARDGDQFVFFFSGHSMEITETATLENQGFDDVVPGLVNRVARRGLMASSSLSLGSETNDSDCVVTDVLLRKILVGGIPPSARLVSVFDCCRSGTMLATRRTAIINLTSHTDLKKMTNNGHGFDPSGHIRPVIRWLDGEIFDHVLHPIDDNVTGRQYWDLSPTVSVDKCQCDGNCRPCNICDIDVPEIYSLSACADTQMTFESPDGEYGFTQSLVGLLSHEPHPFMSNLIRHLSDWQFRASVYARESRREQVQRADDNNNQLEIWDHSVPVSIPMESTCNPSNMQMIL</sequence>
<dbReference type="GO" id="GO:0005737">
    <property type="term" value="C:cytoplasm"/>
    <property type="evidence" value="ECO:0007669"/>
    <property type="project" value="TreeGrafter"/>
</dbReference>
<dbReference type="GO" id="GO:0004197">
    <property type="term" value="F:cysteine-type endopeptidase activity"/>
    <property type="evidence" value="ECO:0007669"/>
    <property type="project" value="InterPro"/>
</dbReference>
<gene>
    <name evidence="3" type="ORF">CERSUDRAFT_99634</name>
</gene>
<organism evidence="3 4">
    <name type="scientific">Ceriporiopsis subvermispora (strain B)</name>
    <name type="common">White-rot fungus</name>
    <name type="synonym">Gelatoporia subvermispora</name>
    <dbReference type="NCBI Taxonomy" id="914234"/>
    <lineage>
        <taxon>Eukaryota</taxon>
        <taxon>Fungi</taxon>
        <taxon>Dikarya</taxon>
        <taxon>Basidiomycota</taxon>
        <taxon>Agaricomycotina</taxon>
        <taxon>Agaricomycetes</taxon>
        <taxon>Polyporales</taxon>
        <taxon>Gelatoporiaceae</taxon>
        <taxon>Gelatoporia</taxon>
    </lineage>
</organism>
<keyword evidence="4" id="KW-1185">Reference proteome</keyword>
<dbReference type="EMBL" id="KB445812">
    <property type="protein sequence ID" value="EMD32240.1"/>
    <property type="molecule type" value="Genomic_DNA"/>
</dbReference>
<feature type="domain" description="Peptidase C14 caspase" evidence="2">
    <location>
        <begin position="14"/>
        <end position="313"/>
    </location>
</feature>
<accession>M2QJE3</accession>
<proteinExistence type="inferred from homology"/>
<dbReference type="AlphaFoldDB" id="M2QJE3"/>
<evidence type="ECO:0000313" key="3">
    <source>
        <dbReference type="EMBL" id="EMD32240.1"/>
    </source>
</evidence>
<dbReference type="PANTHER" id="PTHR48104:SF30">
    <property type="entry name" value="METACASPASE-1"/>
    <property type="match status" value="1"/>
</dbReference>
<comment type="similarity">
    <text evidence="1">Belongs to the peptidase C14B family.</text>
</comment>
<dbReference type="HOGENOM" id="CLU_029389_6_2_1"/>
<dbReference type="GO" id="GO:0006508">
    <property type="term" value="P:proteolysis"/>
    <property type="evidence" value="ECO:0007669"/>
    <property type="project" value="InterPro"/>
</dbReference>
<dbReference type="PANTHER" id="PTHR48104">
    <property type="entry name" value="METACASPASE-4"/>
    <property type="match status" value="1"/>
</dbReference>
<dbReference type="Proteomes" id="UP000016930">
    <property type="component" value="Unassembled WGS sequence"/>
</dbReference>
<dbReference type="Pfam" id="PF00656">
    <property type="entry name" value="Peptidase_C14"/>
    <property type="match status" value="1"/>
</dbReference>
<reference evidence="3 4" key="1">
    <citation type="journal article" date="2012" name="Proc. Natl. Acad. Sci. U.S.A.">
        <title>Comparative genomics of Ceriporiopsis subvermispora and Phanerochaete chrysosporium provide insight into selective ligninolysis.</title>
        <authorList>
            <person name="Fernandez-Fueyo E."/>
            <person name="Ruiz-Duenas F.J."/>
            <person name="Ferreira P."/>
            <person name="Floudas D."/>
            <person name="Hibbett D.S."/>
            <person name="Canessa P."/>
            <person name="Larrondo L.F."/>
            <person name="James T.Y."/>
            <person name="Seelenfreund D."/>
            <person name="Lobos S."/>
            <person name="Polanco R."/>
            <person name="Tello M."/>
            <person name="Honda Y."/>
            <person name="Watanabe T."/>
            <person name="Watanabe T."/>
            <person name="Ryu J.S."/>
            <person name="Kubicek C.P."/>
            <person name="Schmoll M."/>
            <person name="Gaskell J."/>
            <person name="Hammel K.E."/>
            <person name="St John F.J."/>
            <person name="Vanden Wymelenberg A."/>
            <person name="Sabat G."/>
            <person name="Splinter BonDurant S."/>
            <person name="Syed K."/>
            <person name="Yadav J.S."/>
            <person name="Doddapaneni H."/>
            <person name="Subramanian V."/>
            <person name="Lavin J.L."/>
            <person name="Oguiza J.A."/>
            <person name="Perez G."/>
            <person name="Pisabarro A.G."/>
            <person name="Ramirez L."/>
            <person name="Santoyo F."/>
            <person name="Master E."/>
            <person name="Coutinho P.M."/>
            <person name="Henrissat B."/>
            <person name="Lombard V."/>
            <person name="Magnuson J.K."/>
            <person name="Kuees U."/>
            <person name="Hori C."/>
            <person name="Igarashi K."/>
            <person name="Samejima M."/>
            <person name="Held B.W."/>
            <person name="Barry K.W."/>
            <person name="LaButti K.M."/>
            <person name="Lapidus A."/>
            <person name="Lindquist E.A."/>
            <person name="Lucas S.M."/>
            <person name="Riley R."/>
            <person name="Salamov A.A."/>
            <person name="Hoffmeister D."/>
            <person name="Schwenk D."/>
            <person name="Hadar Y."/>
            <person name="Yarden O."/>
            <person name="de Vries R.P."/>
            <person name="Wiebenga A."/>
            <person name="Stenlid J."/>
            <person name="Eastwood D."/>
            <person name="Grigoriev I.V."/>
            <person name="Berka R.M."/>
            <person name="Blanchette R.A."/>
            <person name="Kersten P."/>
            <person name="Martinez A.T."/>
            <person name="Vicuna R."/>
            <person name="Cullen D."/>
        </authorList>
    </citation>
    <scope>NUCLEOTIDE SEQUENCE [LARGE SCALE GENOMIC DNA]</scope>
    <source>
        <strain evidence="3 4">B</strain>
    </source>
</reference>
<evidence type="ECO:0000256" key="1">
    <source>
        <dbReference type="ARBA" id="ARBA00009005"/>
    </source>
</evidence>
<evidence type="ECO:0000259" key="2">
    <source>
        <dbReference type="Pfam" id="PF00656"/>
    </source>
</evidence>